<accession>A8N315</accession>
<name>A8N315_COPC7</name>
<dbReference type="InParanoid" id="A8N315"/>
<dbReference type="Proteomes" id="UP000001861">
    <property type="component" value="Unassembled WGS sequence"/>
</dbReference>
<dbReference type="OMA" id="DVWSKPP"/>
<comment type="caution">
    <text evidence="1">The sequence shown here is derived from an EMBL/GenBank/DDBJ whole genome shotgun (WGS) entry which is preliminary data.</text>
</comment>
<evidence type="ECO:0000313" key="2">
    <source>
        <dbReference type="Proteomes" id="UP000001861"/>
    </source>
</evidence>
<dbReference type="KEGG" id="cci:CC1G_06587"/>
<organism evidence="1 2">
    <name type="scientific">Coprinopsis cinerea (strain Okayama-7 / 130 / ATCC MYA-4618 / FGSC 9003)</name>
    <name type="common">Inky cap fungus</name>
    <name type="synonym">Hormographiella aspergillata</name>
    <dbReference type="NCBI Taxonomy" id="240176"/>
    <lineage>
        <taxon>Eukaryota</taxon>
        <taxon>Fungi</taxon>
        <taxon>Dikarya</taxon>
        <taxon>Basidiomycota</taxon>
        <taxon>Agaricomycotina</taxon>
        <taxon>Agaricomycetes</taxon>
        <taxon>Agaricomycetidae</taxon>
        <taxon>Agaricales</taxon>
        <taxon>Agaricineae</taxon>
        <taxon>Psathyrellaceae</taxon>
        <taxon>Coprinopsis</taxon>
    </lineage>
</organism>
<dbReference type="PANTHER" id="PTHR35332">
    <property type="entry name" value="REGULATION OF ENOLASE PROTEIN 1"/>
    <property type="match status" value="1"/>
</dbReference>
<gene>
    <name evidence="1" type="ORF">CC1G_06587</name>
</gene>
<dbReference type="PANTHER" id="PTHR35332:SF2">
    <property type="entry name" value="REGULATION OF ENOLASE PROTEIN 1"/>
    <property type="match status" value="1"/>
</dbReference>
<dbReference type="RefSeq" id="XP_001829250.1">
    <property type="nucleotide sequence ID" value="XM_001829198.2"/>
</dbReference>
<dbReference type="VEuPathDB" id="FungiDB:CC1G_06587"/>
<dbReference type="EMBL" id="AACS02000001">
    <property type="protein sequence ID" value="EAU92576.1"/>
    <property type="molecule type" value="Genomic_DNA"/>
</dbReference>
<keyword evidence="2" id="KW-1185">Reference proteome</keyword>
<dbReference type="eggNOG" id="ENOG502S8JK">
    <property type="taxonomic scope" value="Eukaryota"/>
</dbReference>
<evidence type="ECO:0000313" key="1">
    <source>
        <dbReference type="EMBL" id="EAU92576.1"/>
    </source>
</evidence>
<reference evidence="1 2" key="1">
    <citation type="journal article" date="2010" name="Proc. Natl. Acad. Sci. U.S.A.">
        <title>Insights into evolution of multicellular fungi from the assembled chromosomes of the mushroom Coprinopsis cinerea (Coprinus cinereus).</title>
        <authorList>
            <person name="Stajich J.E."/>
            <person name="Wilke S.K."/>
            <person name="Ahren D."/>
            <person name="Au C.H."/>
            <person name="Birren B.W."/>
            <person name="Borodovsky M."/>
            <person name="Burns C."/>
            <person name="Canback B."/>
            <person name="Casselton L.A."/>
            <person name="Cheng C.K."/>
            <person name="Deng J."/>
            <person name="Dietrich F.S."/>
            <person name="Fargo D.C."/>
            <person name="Farman M.L."/>
            <person name="Gathman A.C."/>
            <person name="Goldberg J."/>
            <person name="Guigo R."/>
            <person name="Hoegger P.J."/>
            <person name="Hooker J.B."/>
            <person name="Huggins A."/>
            <person name="James T.Y."/>
            <person name="Kamada T."/>
            <person name="Kilaru S."/>
            <person name="Kodira C."/>
            <person name="Kues U."/>
            <person name="Kupfer D."/>
            <person name="Kwan H.S."/>
            <person name="Lomsadze A."/>
            <person name="Li W."/>
            <person name="Lilly W.W."/>
            <person name="Ma L.J."/>
            <person name="Mackey A.J."/>
            <person name="Manning G."/>
            <person name="Martin F."/>
            <person name="Muraguchi H."/>
            <person name="Natvig D.O."/>
            <person name="Palmerini H."/>
            <person name="Ramesh M.A."/>
            <person name="Rehmeyer C.J."/>
            <person name="Roe B.A."/>
            <person name="Shenoy N."/>
            <person name="Stanke M."/>
            <person name="Ter-Hovhannisyan V."/>
            <person name="Tunlid A."/>
            <person name="Velagapudi R."/>
            <person name="Vision T.J."/>
            <person name="Zeng Q."/>
            <person name="Zolan M.E."/>
            <person name="Pukkila P.J."/>
        </authorList>
    </citation>
    <scope>NUCLEOTIDE SEQUENCE [LARGE SCALE GENOMIC DNA]</scope>
    <source>
        <strain evidence="2">Okayama-7 / 130 / ATCC MYA-4618 / FGSC 9003</strain>
    </source>
</reference>
<dbReference type="AlphaFoldDB" id="A8N315"/>
<dbReference type="InterPro" id="IPR009784">
    <property type="entry name" value="DUF1349"/>
</dbReference>
<dbReference type="GeneID" id="6005677"/>
<sequence length="193" mass="21901">MSPPDLNPLNTTQAPPSTFPFTFRIPPRTDLWRKPPSTFSANQPTFYTPITLKSLRSATVKIKEMPYSQLYDQAGVVFIWAKRPDVWIKFGVEFYEEQLRRSTVAPGLGGWSDWSVGAPVEDNKDIVVHAEREKDEGSALIVKVDGIIIREIQGFFVPENENETIWVGVYGARPAEVEEDLDVEIEEFKVEQA</sequence>
<proteinExistence type="predicted"/>
<dbReference type="Pfam" id="PF07081">
    <property type="entry name" value="DUF1349"/>
    <property type="match status" value="1"/>
</dbReference>
<protein>
    <submittedName>
        <fullName evidence="1">Uncharacterized protein</fullName>
    </submittedName>
</protein>
<dbReference type="Gene3D" id="2.60.120.200">
    <property type="match status" value="1"/>
</dbReference>
<dbReference type="OrthoDB" id="42525at2759"/>